<keyword evidence="2 8" id="KW-0812">Transmembrane</keyword>
<dbReference type="SMART" id="SM00752">
    <property type="entry name" value="HTTM"/>
    <property type="match status" value="1"/>
</dbReference>
<reference evidence="11" key="1">
    <citation type="submission" date="2016-10" db="EMBL/GenBank/DDBJ databases">
        <authorList>
            <person name="Varghese N."/>
            <person name="Submissions S."/>
        </authorList>
    </citation>
    <scope>NUCLEOTIDE SEQUENCE [LARGE SCALE GENOMIC DNA]</scope>
    <source>
        <strain evidence="11">ATCC 25963</strain>
    </source>
</reference>
<evidence type="ECO:0000256" key="5">
    <source>
        <dbReference type="ARBA" id="ARBA00023157"/>
    </source>
</evidence>
<keyword evidence="6" id="KW-0456">Lyase</keyword>
<evidence type="ECO:0000256" key="7">
    <source>
        <dbReference type="SAM" id="MobiDB-lite"/>
    </source>
</evidence>
<dbReference type="Pfam" id="PF22777">
    <property type="entry name" value="VKGC_lumenal_dom"/>
    <property type="match status" value="1"/>
</dbReference>
<dbReference type="PANTHER" id="PTHR12639:SF7">
    <property type="entry name" value="HTTM DOMAIN-CONTAINING PROTEIN"/>
    <property type="match status" value="1"/>
</dbReference>
<dbReference type="PANTHER" id="PTHR12639">
    <property type="entry name" value="VITAMIN K-DEPENDENT GAMMA-CARBOXYLASE"/>
    <property type="match status" value="1"/>
</dbReference>
<dbReference type="EMBL" id="FOMX01000030">
    <property type="protein sequence ID" value="SFF12540.1"/>
    <property type="molecule type" value="Genomic_DNA"/>
</dbReference>
<comment type="subcellular location">
    <subcellularLocation>
        <location evidence="1">Endomembrane system</location>
        <topology evidence="1">Multi-pass membrane protein</topology>
    </subcellularLocation>
</comment>
<dbReference type="STRING" id="54.SAMN02745121_07055"/>
<feature type="domain" description="HTTM-like" evidence="9">
    <location>
        <begin position="44"/>
        <end position="293"/>
    </location>
</feature>
<feature type="compositionally biased region" description="Low complexity" evidence="7">
    <location>
        <begin position="1"/>
        <end position="28"/>
    </location>
</feature>
<keyword evidence="3 8" id="KW-1133">Transmembrane helix</keyword>
<evidence type="ECO:0000256" key="1">
    <source>
        <dbReference type="ARBA" id="ARBA00004127"/>
    </source>
</evidence>
<evidence type="ECO:0000313" key="11">
    <source>
        <dbReference type="Proteomes" id="UP000199400"/>
    </source>
</evidence>
<evidence type="ECO:0000256" key="2">
    <source>
        <dbReference type="ARBA" id="ARBA00022692"/>
    </source>
</evidence>
<accession>A0A1I2G6B5</accession>
<dbReference type="GO" id="GO:0008488">
    <property type="term" value="F:gamma-glutamyl carboxylase activity"/>
    <property type="evidence" value="ECO:0007669"/>
    <property type="project" value="InterPro"/>
</dbReference>
<dbReference type="InterPro" id="IPR007782">
    <property type="entry name" value="VKG_COase"/>
</dbReference>
<dbReference type="Pfam" id="PF05090">
    <property type="entry name" value="HTTM"/>
    <property type="match status" value="1"/>
</dbReference>
<feature type="transmembrane region" description="Helical" evidence="8">
    <location>
        <begin position="260"/>
        <end position="289"/>
    </location>
</feature>
<evidence type="ECO:0000256" key="3">
    <source>
        <dbReference type="ARBA" id="ARBA00022989"/>
    </source>
</evidence>
<feature type="transmembrane region" description="Helical" evidence="8">
    <location>
        <begin position="143"/>
        <end position="162"/>
    </location>
</feature>
<keyword evidence="4 8" id="KW-0472">Membrane</keyword>
<evidence type="ECO:0000256" key="6">
    <source>
        <dbReference type="ARBA" id="ARBA00023239"/>
    </source>
</evidence>
<dbReference type="InterPro" id="IPR053935">
    <property type="entry name" value="VKGC_lumenal_dom"/>
</dbReference>
<evidence type="ECO:0000259" key="9">
    <source>
        <dbReference type="SMART" id="SM00752"/>
    </source>
</evidence>
<feature type="transmembrane region" description="Helical" evidence="8">
    <location>
        <begin position="113"/>
        <end position="137"/>
    </location>
</feature>
<evidence type="ECO:0000256" key="4">
    <source>
        <dbReference type="ARBA" id="ARBA00023136"/>
    </source>
</evidence>
<dbReference type="InterPro" id="IPR011020">
    <property type="entry name" value="HTTM-like"/>
</dbReference>
<dbReference type="GO" id="GO:0019842">
    <property type="term" value="F:vitamin binding"/>
    <property type="evidence" value="ECO:0007669"/>
    <property type="project" value="TreeGrafter"/>
</dbReference>
<gene>
    <name evidence="10" type="ORF">SAMN02745121_07055</name>
</gene>
<sequence length="465" mass="51141">MSSRAPAPEATEAPSPAVPSDMSSRAGAPTPPPAASSPLLRALLAPVDAAGLHAFRIGFGLLMFAGTVRFAARGWIHQLYVDPSYHFHYWGFEWLAPLPEAGMIAVFVAQGALALLVAAGVCYRPAIALFFVLFTYVELLDKATYLNHYYFVSVVALLMIALPLDRRVAVAPSWALWAVRLQVGLVYFFAGLAKLRPDWLLHAQPLKLWLAARADFPLIGGLLRRPETAHLMSWAGAAFDLSAPFLLLHPRTRPFAYAGVLVFHGLTGALFPAIGMFPWLMAAAALVFFPPDWPRRLSHRLSPRTCPRGPDLSAMSFSARPLLLGALAVHFAVQLALPLRRFAYPGDTAWTEEGFRFAWQVMLVEKVGSVVYRVRDPGSGRERLVDPEPALTAQQAKQMAFQPDMILEYAHHLAARTPGAEVRADVFVTYNGRPAARLVDPDVDLARERDGLRPKPWILPAPPRP</sequence>
<dbReference type="GO" id="GO:0012505">
    <property type="term" value="C:endomembrane system"/>
    <property type="evidence" value="ECO:0007669"/>
    <property type="project" value="UniProtKB-SubCell"/>
</dbReference>
<feature type="transmembrane region" description="Helical" evidence="8">
    <location>
        <begin position="317"/>
        <end position="337"/>
    </location>
</feature>
<feature type="region of interest" description="Disordered" evidence="7">
    <location>
        <begin position="1"/>
        <end position="33"/>
    </location>
</feature>
<organism evidence="10 11">
    <name type="scientific">Nannocystis exedens</name>
    <dbReference type="NCBI Taxonomy" id="54"/>
    <lineage>
        <taxon>Bacteria</taxon>
        <taxon>Pseudomonadati</taxon>
        <taxon>Myxococcota</taxon>
        <taxon>Polyangia</taxon>
        <taxon>Nannocystales</taxon>
        <taxon>Nannocystaceae</taxon>
        <taxon>Nannocystis</taxon>
    </lineage>
</organism>
<dbReference type="Proteomes" id="UP000199400">
    <property type="component" value="Unassembled WGS sequence"/>
</dbReference>
<feature type="transmembrane region" description="Helical" evidence="8">
    <location>
        <begin position="53"/>
        <end position="72"/>
    </location>
</feature>
<evidence type="ECO:0000256" key="8">
    <source>
        <dbReference type="SAM" id="Phobius"/>
    </source>
</evidence>
<evidence type="ECO:0000313" key="10">
    <source>
        <dbReference type="EMBL" id="SFF12540.1"/>
    </source>
</evidence>
<dbReference type="AlphaFoldDB" id="A0A1I2G6B5"/>
<feature type="transmembrane region" description="Helical" evidence="8">
    <location>
        <begin position="231"/>
        <end position="248"/>
    </location>
</feature>
<proteinExistence type="predicted"/>
<keyword evidence="5" id="KW-1015">Disulfide bond</keyword>
<name>A0A1I2G6B5_9BACT</name>
<keyword evidence="11" id="KW-1185">Reference proteome</keyword>
<protein>
    <submittedName>
        <fullName evidence="10">Vitamin K-dependent gamma-carboxylase</fullName>
    </submittedName>
</protein>
<dbReference type="InterPro" id="IPR053934">
    <property type="entry name" value="HTTM_dom"/>
</dbReference>
<feature type="transmembrane region" description="Helical" evidence="8">
    <location>
        <begin position="174"/>
        <end position="193"/>
    </location>
</feature>